<dbReference type="AlphaFoldDB" id="A0A7C8M6C7"/>
<sequence>MADLAQKRKTKVLHRRVPDVQTSNNADADADNSDDDDDVEDGGEHGVKDGWRTGRDLDSLAWPREEWRPFMGGRDFWADGSEWEGPGVRAAIMRWLERKKEDGRWYSKFI</sequence>
<dbReference type="Proteomes" id="UP000481861">
    <property type="component" value="Unassembled WGS sequence"/>
</dbReference>
<accession>A0A7C8M6C7</accession>
<evidence type="ECO:0000256" key="1">
    <source>
        <dbReference type="SAM" id="MobiDB-lite"/>
    </source>
</evidence>
<reference evidence="2 3" key="1">
    <citation type="submission" date="2020-01" db="EMBL/GenBank/DDBJ databases">
        <authorList>
            <consortium name="DOE Joint Genome Institute"/>
            <person name="Haridas S."/>
            <person name="Albert R."/>
            <person name="Binder M."/>
            <person name="Bloem J."/>
            <person name="Labutti K."/>
            <person name="Salamov A."/>
            <person name="Andreopoulos B."/>
            <person name="Baker S.E."/>
            <person name="Barry K."/>
            <person name="Bills G."/>
            <person name="Bluhm B.H."/>
            <person name="Cannon C."/>
            <person name="Castanera R."/>
            <person name="Culley D.E."/>
            <person name="Daum C."/>
            <person name="Ezra D."/>
            <person name="Gonzalez J.B."/>
            <person name="Henrissat B."/>
            <person name="Kuo A."/>
            <person name="Liang C."/>
            <person name="Lipzen A."/>
            <person name="Lutzoni F."/>
            <person name="Magnuson J."/>
            <person name="Mondo S."/>
            <person name="Nolan M."/>
            <person name="Ohm R."/>
            <person name="Pangilinan J."/>
            <person name="Park H.-J.H."/>
            <person name="Ramirez L."/>
            <person name="Alfaro M."/>
            <person name="Sun H."/>
            <person name="Tritt A."/>
            <person name="Yoshinaga Y."/>
            <person name="Zwiers L.-H.L."/>
            <person name="Turgeon B.G."/>
            <person name="Goodwin S.B."/>
            <person name="Spatafora J.W."/>
            <person name="Crous P.W."/>
            <person name="Grigoriev I.V."/>
        </authorList>
    </citation>
    <scope>NUCLEOTIDE SEQUENCE [LARGE SCALE GENOMIC DNA]</scope>
    <source>
        <strain evidence="2 3">CBS 611.86</strain>
    </source>
</reference>
<feature type="compositionally biased region" description="Acidic residues" evidence="1">
    <location>
        <begin position="28"/>
        <end position="41"/>
    </location>
</feature>
<comment type="caution">
    <text evidence="2">The sequence shown here is derived from an EMBL/GenBank/DDBJ whole genome shotgun (WGS) entry which is preliminary data.</text>
</comment>
<dbReference type="EMBL" id="JAADJZ010000017">
    <property type="protein sequence ID" value="KAF2869001.1"/>
    <property type="molecule type" value="Genomic_DNA"/>
</dbReference>
<feature type="compositionally biased region" description="Basic and acidic residues" evidence="1">
    <location>
        <begin position="42"/>
        <end position="54"/>
    </location>
</feature>
<organism evidence="2 3">
    <name type="scientific">Massariosphaeria phaeospora</name>
    <dbReference type="NCBI Taxonomy" id="100035"/>
    <lineage>
        <taxon>Eukaryota</taxon>
        <taxon>Fungi</taxon>
        <taxon>Dikarya</taxon>
        <taxon>Ascomycota</taxon>
        <taxon>Pezizomycotina</taxon>
        <taxon>Dothideomycetes</taxon>
        <taxon>Pleosporomycetidae</taxon>
        <taxon>Pleosporales</taxon>
        <taxon>Pleosporales incertae sedis</taxon>
        <taxon>Massariosphaeria</taxon>
    </lineage>
</organism>
<keyword evidence="3" id="KW-1185">Reference proteome</keyword>
<name>A0A7C8M6C7_9PLEO</name>
<gene>
    <name evidence="2" type="ORF">BDV95DRAFT_578099</name>
</gene>
<proteinExistence type="predicted"/>
<evidence type="ECO:0000313" key="2">
    <source>
        <dbReference type="EMBL" id="KAF2869001.1"/>
    </source>
</evidence>
<evidence type="ECO:0000313" key="3">
    <source>
        <dbReference type="Proteomes" id="UP000481861"/>
    </source>
</evidence>
<protein>
    <submittedName>
        <fullName evidence="2">Uncharacterized protein</fullName>
    </submittedName>
</protein>
<feature type="region of interest" description="Disordered" evidence="1">
    <location>
        <begin position="1"/>
        <end position="54"/>
    </location>
</feature>